<dbReference type="Proteomes" id="UP000319004">
    <property type="component" value="Chromosome"/>
</dbReference>
<protein>
    <submittedName>
        <fullName evidence="1">Uncharacterized protein</fullName>
    </submittedName>
</protein>
<proteinExistence type="predicted"/>
<keyword evidence="2" id="KW-1185">Reference proteome</keyword>
<gene>
    <name evidence="1" type="ORF">Enr13x_74360</name>
</gene>
<evidence type="ECO:0000313" key="2">
    <source>
        <dbReference type="Proteomes" id="UP000319004"/>
    </source>
</evidence>
<dbReference type="EMBL" id="CP037423">
    <property type="protein sequence ID" value="QDV47526.1"/>
    <property type="molecule type" value="Genomic_DNA"/>
</dbReference>
<reference evidence="1 2" key="1">
    <citation type="submission" date="2019-03" db="EMBL/GenBank/DDBJ databases">
        <title>Deep-cultivation of Planctomycetes and their phenomic and genomic characterization uncovers novel biology.</title>
        <authorList>
            <person name="Wiegand S."/>
            <person name="Jogler M."/>
            <person name="Boedeker C."/>
            <person name="Pinto D."/>
            <person name="Vollmers J."/>
            <person name="Rivas-Marin E."/>
            <person name="Kohn T."/>
            <person name="Peeters S.H."/>
            <person name="Heuer A."/>
            <person name="Rast P."/>
            <person name="Oberbeckmann S."/>
            <person name="Bunk B."/>
            <person name="Jeske O."/>
            <person name="Meyerdierks A."/>
            <person name="Storesund J.E."/>
            <person name="Kallscheuer N."/>
            <person name="Luecker S."/>
            <person name="Lage O.M."/>
            <person name="Pohl T."/>
            <person name="Merkel B.J."/>
            <person name="Hornburger P."/>
            <person name="Mueller R.-W."/>
            <person name="Bruemmer F."/>
            <person name="Labrenz M."/>
            <person name="Spormann A.M."/>
            <person name="Op den Camp H."/>
            <person name="Overmann J."/>
            <person name="Amann R."/>
            <person name="Jetten M.S.M."/>
            <person name="Mascher T."/>
            <person name="Medema M.H."/>
            <person name="Devos D.P."/>
            <person name="Kaster A.-K."/>
            <person name="Ovreas L."/>
            <person name="Rohde M."/>
            <person name="Galperin M.Y."/>
            <person name="Jogler C."/>
        </authorList>
    </citation>
    <scope>NUCLEOTIDE SEQUENCE [LARGE SCALE GENOMIC DNA]</scope>
    <source>
        <strain evidence="1 2">Enr13</strain>
    </source>
</reference>
<name>A0A518I386_9BACT</name>
<organism evidence="1 2">
    <name type="scientific">Stieleria neptunia</name>
    <dbReference type="NCBI Taxonomy" id="2527979"/>
    <lineage>
        <taxon>Bacteria</taxon>
        <taxon>Pseudomonadati</taxon>
        <taxon>Planctomycetota</taxon>
        <taxon>Planctomycetia</taxon>
        <taxon>Pirellulales</taxon>
        <taxon>Pirellulaceae</taxon>
        <taxon>Stieleria</taxon>
    </lineage>
</organism>
<accession>A0A518I386</accession>
<evidence type="ECO:0000313" key="1">
    <source>
        <dbReference type="EMBL" id="QDV47526.1"/>
    </source>
</evidence>
<dbReference type="AlphaFoldDB" id="A0A518I386"/>
<dbReference type="KEGG" id="snep:Enr13x_74360"/>
<sequence length="67" mass="7440">MIASETVVTEVVSMDNSFSRKQTHHDSFPITNKHANLAMLIDYATMRTPPQSARSSTKVAVAELMNM</sequence>